<keyword evidence="5" id="KW-1185">Reference proteome</keyword>
<name>A0A366HI53_9BACT</name>
<dbReference type="GO" id="GO:0015833">
    <property type="term" value="P:peptide transport"/>
    <property type="evidence" value="ECO:0007669"/>
    <property type="project" value="TreeGrafter"/>
</dbReference>
<feature type="signal peptide" evidence="2">
    <location>
        <begin position="1"/>
        <end position="25"/>
    </location>
</feature>
<dbReference type="GO" id="GO:0043190">
    <property type="term" value="C:ATP-binding cassette (ABC) transporter complex"/>
    <property type="evidence" value="ECO:0007669"/>
    <property type="project" value="InterPro"/>
</dbReference>
<feature type="domain" description="Solute-binding protein family 5" evidence="3">
    <location>
        <begin position="127"/>
        <end position="511"/>
    </location>
</feature>
<dbReference type="RefSeq" id="WP_113959480.1">
    <property type="nucleotide sequence ID" value="NZ_QNRR01000006.1"/>
</dbReference>
<evidence type="ECO:0000256" key="2">
    <source>
        <dbReference type="SAM" id="SignalP"/>
    </source>
</evidence>
<evidence type="ECO:0000259" key="3">
    <source>
        <dbReference type="Pfam" id="PF00496"/>
    </source>
</evidence>
<dbReference type="SUPFAM" id="SSF53850">
    <property type="entry name" value="Periplasmic binding protein-like II"/>
    <property type="match status" value="1"/>
</dbReference>
<gene>
    <name evidence="4" type="ORF">DES53_10646</name>
</gene>
<feature type="chain" id="PRO_5016728242" evidence="2">
    <location>
        <begin position="26"/>
        <end position="641"/>
    </location>
</feature>
<organism evidence="4 5">
    <name type="scientific">Roseimicrobium gellanilyticum</name>
    <dbReference type="NCBI Taxonomy" id="748857"/>
    <lineage>
        <taxon>Bacteria</taxon>
        <taxon>Pseudomonadati</taxon>
        <taxon>Verrucomicrobiota</taxon>
        <taxon>Verrucomicrobiia</taxon>
        <taxon>Verrucomicrobiales</taxon>
        <taxon>Verrucomicrobiaceae</taxon>
        <taxon>Roseimicrobium</taxon>
    </lineage>
</organism>
<dbReference type="InterPro" id="IPR039424">
    <property type="entry name" value="SBP_5"/>
</dbReference>
<accession>A0A366HI53</accession>
<dbReference type="GO" id="GO:0030288">
    <property type="term" value="C:outer membrane-bounded periplasmic space"/>
    <property type="evidence" value="ECO:0007669"/>
    <property type="project" value="TreeGrafter"/>
</dbReference>
<dbReference type="Gene3D" id="3.40.190.10">
    <property type="entry name" value="Periplasmic binding protein-like II"/>
    <property type="match status" value="1"/>
</dbReference>
<dbReference type="CDD" id="cd08497">
    <property type="entry name" value="MbnE-like"/>
    <property type="match status" value="1"/>
</dbReference>
<dbReference type="Pfam" id="PF00496">
    <property type="entry name" value="SBP_bac_5"/>
    <property type="match status" value="1"/>
</dbReference>
<comment type="caution">
    <text evidence="4">The sequence shown here is derived from an EMBL/GenBank/DDBJ whole genome shotgun (WGS) entry which is preliminary data.</text>
</comment>
<dbReference type="PANTHER" id="PTHR30290:SF64">
    <property type="entry name" value="ABC TRANSPORTER PERIPLASMIC BINDING PROTEIN"/>
    <property type="match status" value="1"/>
</dbReference>
<sequence>MLRLHSRFLQLLLLTMVGSATCARADDRFPPYDNTEEVKAFWKSKPDFFQWKTPADLPPNLKWVNNADLPEFGDPEARKGGTLHLDVSSYPPTFRIIGPDANNSFRSEHHDNVYAWIVTRHPNEDAWVPGMADEWAISEDKKTIYFKLDPKVTFSDGTPIEVEDFFMTFYIMLSPYIKDPWYNDYFSREFSAITKYDDRTFSFTIPSPKPDPMWYVGDFQPMSRKFYIEFGPDFPARYQWRKAPSTGAYDIGPDGINQSRSVTLHRVKDWWAKDKKNFRYRFNPDFIEFKVIANMDKGYEMFRQGKLDFFYSSTPRYWYDKSEIPEIYNGYIERHVFYNEFPRVSRGIYLNQRMPLLDNQDIRLGINYALNFKQVIDVDLRGDAVRMQSTFAGFGKYTSPELRARPFDVGKAQEHFTKAGFSKRGPDGVLVNGEGKRLSLTLTCPNSGPFVPIALRLKENALKAGLELKVEGLDMVQLFKKMDQKNHEMAFAGWAAQPPYPRFWEYYHSDNAWKVQPDGTKKIVPDTNNVTMTADPALDPLIMQQREAQTEEEVQRISWHLEKLIEDRACAIPAWESPFYRYSCWRWLRFPKDGNVKASQMPLDSFVFWIDEGMKEETKKAMREGHSYGEIMRTFDKYRKN</sequence>
<dbReference type="Gene3D" id="3.10.105.10">
    <property type="entry name" value="Dipeptide-binding Protein, Domain 3"/>
    <property type="match status" value="1"/>
</dbReference>
<protein>
    <submittedName>
        <fullName evidence="4">Microcin C transport system substrate-binding protein</fullName>
    </submittedName>
</protein>
<evidence type="ECO:0000313" key="5">
    <source>
        <dbReference type="Proteomes" id="UP000253426"/>
    </source>
</evidence>
<keyword evidence="1 2" id="KW-0732">Signal</keyword>
<evidence type="ECO:0000313" key="4">
    <source>
        <dbReference type="EMBL" id="RBP42342.1"/>
    </source>
</evidence>
<dbReference type="Proteomes" id="UP000253426">
    <property type="component" value="Unassembled WGS sequence"/>
</dbReference>
<dbReference type="PIRSF" id="PIRSF002741">
    <property type="entry name" value="MppA"/>
    <property type="match status" value="1"/>
</dbReference>
<dbReference type="PANTHER" id="PTHR30290">
    <property type="entry name" value="PERIPLASMIC BINDING COMPONENT OF ABC TRANSPORTER"/>
    <property type="match status" value="1"/>
</dbReference>
<dbReference type="InterPro" id="IPR000914">
    <property type="entry name" value="SBP_5_dom"/>
</dbReference>
<evidence type="ECO:0000256" key="1">
    <source>
        <dbReference type="ARBA" id="ARBA00022729"/>
    </source>
</evidence>
<reference evidence="4 5" key="1">
    <citation type="submission" date="2018-06" db="EMBL/GenBank/DDBJ databases">
        <title>Genomic Encyclopedia of Type Strains, Phase IV (KMG-IV): sequencing the most valuable type-strain genomes for metagenomic binning, comparative biology and taxonomic classification.</title>
        <authorList>
            <person name="Goeker M."/>
        </authorList>
    </citation>
    <scope>NUCLEOTIDE SEQUENCE [LARGE SCALE GENOMIC DNA]</scope>
    <source>
        <strain evidence="4 5">DSM 25532</strain>
    </source>
</reference>
<dbReference type="OrthoDB" id="9801912at2"/>
<dbReference type="GO" id="GO:0042884">
    <property type="term" value="P:microcin transport"/>
    <property type="evidence" value="ECO:0007669"/>
    <property type="project" value="TreeGrafter"/>
</dbReference>
<proteinExistence type="predicted"/>
<dbReference type="GO" id="GO:1904680">
    <property type="term" value="F:peptide transmembrane transporter activity"/>
    <property type="evidence" value="ECO:0007669"/>
    <property type="project" value="TreeGrafter"/>
</dbReference>
<dbReference type="AlphaFoldDB" id="A0A366HI53"/>
<dbReference type="InterPro" id="IPR030678">
    <property type="entry name" value="Peptide/Ni-bd"/>
</dbReference>
<dbReference type="EMBL" id="QNRR01000006">
    <property type="protein sequence ID" value="RBP42342.1"/>
    <property type="molecule type" value="Genomic_DNA"/>
</dbReference>